<comment type="cofactor">
    <cofactor evidence="1">
        <name>Mg(2+)</name>
        <dbReference type="ChEBI" id="CHEBI:18420"/>
    </cofactor>
</comment>
<dbReference type="PANTHER" id="PTHR11048">
    <property type="entry name" value="PRENYLTRANSFERASES"/>
    <property type="match status" value="1"/>
</dbReference>
<dbReference type="GO" id="GO:0008412">
    <property type="term" value="F:4-hydroxybenzoate polyprenyltransferase activity"/>
    <property type="evidence" value="ECO:0007669"/>
    <property type="project" value="UniProtKB-EC"/>
</dbReference>
<evidence type="ECO:0000256" key="6">
    <source>
        <dbReference type="ARBA" id="ARBA00022679"/>
    </source>
</evidence>
<keyword evidence="4" id="KW-1003">Cell membrane</keyword>
<name>A0A2Z6GF97_9PROT</name>
<feature type="transmembrane region" description="Helical" evidence="12">
    <location>
        <begin position="178"/>
        <end position="199"/>
    </location>
</feature>
<evidence type="ECO:0000256" key="2">
    <source>
        <dbReference type="ARBA" id="ARBA00004141"/>
    </source>
</evidence>
<evidence type="ECO:0000256" key="5">
    <source>
        <dbReference type="ARBA" id="ARBA00022519"/>
    </source>
</evidence>
<dbReference type="Gene3D" id="1.10.357.140">
    <property type="entry name" value="UbiA prenyltransferase"/>
    <property type="match status" value="1"/>
</dbReference>
<feature type="transmembrane region" description="Helical" evidence="12">
    <location>
        <begin position="211"/>
        <end position="231"/>
    </location>
</feature>
<dbReference type="PROSITE" id="PS00943">
    <property type="entry name" value="UBIA"/>
    <property type="match status" value="1"/>
</dbReference>
<keyword evidence="7" id="KW-0831">Ubiquinone biosynthesis</keyword>
<dbReference type="GO" id="GO:0005886">
    <property type="term" value="C:plasma membrane"/>
    <property type="evidence" value="ECO:0007669"/>
    <property type="project" value="TreeGrafter"/>
</dbReference>
<evidence type="ECO:0000313" key="14">
    <source>
        <dbReference type="Proteomes" id="UP000033070"/>
    </source>
</evidence>
<dbReference type="CDD" id="cd13959">
    <property type="entry name" value="PT_UbiA_COQ2"/>
    <property type="match status" value="1"/>
</dbReference>
<feature type="transmembrane region" description="Helical" evidence="12">
    <location>
        <begin position="80"/>
        <end position="100"/>
    </location>
</feature>
<keyword evidence="14" id="KW-1185">Reference proteome</keyword>
<dbReference type="PANTHER" id="PTHR11048:SF28">
    <property type="entry name" value="4-HYDROXYBENZOATE POLYPRENYLTRANSFERASE, MITOCHONDRIAL"/>
    <property type="match status" value="1"/>
</dbReference>
<dbReference type="InterPro" id="IPR030470">
    <property type="entry name" value="UbiA_prenylTrfase_CS"/>
</dbReference>
<feature type="transmembrane region" description="Helical" evidence="12">
    <location>
        <begin position="38"/>
        <end position="59"/>
    </location>
</feature>
<evidence type="ECO:0000313" key="13">
    <source>
        <dbReference type="EMBL" id="BBE52258.1"/>
    </source>
</evidence>
<dbReference type="FunFam" id="1.20.120.1780:FF:000001">
    <property type="entry name" value="4-hydroxybenzoate octaprenyltransferase"/>
    <property type="match status" value="1"/>
</dbReference>
<proteinExistence type="inferred from homology"/>
<gene>
    <name evidence="13" type="ORF">OYT1_ch2752</name>
</gene>
<reference evidence="13 14" key="1">
    <citation type="submission" date="2018-06" db="EMBL/GenBank/DDBJ databases">
        <title>OYT1 Genome Sequencing.</title>
        <authorList>
            <person name="Kato S."/>
            <person name="Itoh T."/>
            <person name="Ohkuma M."/>
        </authorList>
    </citation>
    <scope>NUCLEOTIDE SEQUENCE [LARGE SCALE GENOMIC DNA]</scope>
    <source>
        <strain evidence="13 14">OYT1</strain>
    </source>
</reference>
<dbReference type="AlphaFoldDB" id="A0A2Z6GF97"/>
<dbReference type="Pfam" id="PF01040">
    <property type="entry name" value="UbiA"/>
    <property type="match status" value="1"/>
</dbReference>
<feature type="transmembrane region" description="Helical" evidence="12">
    <location>
        <begin position="112"/>
        <end position="131"/>
    </location>
</feature>
<comment type="similarity">
    <text evidence="3">Belongs to the UbiA prenyltransferase family.</text>
</comment>
<dbReference type="STRING" id="1188319.OYT1_02172"/>
<dbReference type="InterPro" id="IPR039653">
    <property type="entry name" value="Prenyltransferase"/>
</dbReference>
<feature type="transmembrane region" description="Helical" evidence="12">
    <location>
        <begin position="152"/>
        <end position="172"/>
    </location>
</feature>
<keyword evidence="5" id="KW-0997">Cell inner membrane</keyword>
<dbReference type="KEGG" id="fam:OYT1_ch2752"/>
<dbReference type="EC" id="2.5.1.39" evidence="11"/>
<dbReference type="InterPro" id="IPR000537">
    <property type="entry name" value="UbiA_prenyltransferase"/>
</dbReference>
<evidence type="ECO:0000256" key="3">
    <source>
        <dbReference type="ARBA" id="ARBA00005985"/>
    </source>
</evidence>
<sequence length="240" mass="26933">MRSAGCVINDYADRHIDIHVERTRERPITSGKVNPKEAIWLATALSILAFCLVLPLNSLTQWLTLPALFLAASYPFTKRFLAVPQAYLGIAFGFGIPMAFSAQNNEIPDIAWLLVLANILWCIAYDTEYAMVDRDDDMHLKIHSSALFLGRFDILAVMVCYGGMLACLYLLGEELQMGTAYYMGLLVAAGIALYHYSLIRSRRREDCFRAFLHNNWFGAIIFAGIFLDYLLRTAVGSSVV</sequence>
<dbReference type="EMBL" id="AP018738">
    <property type="protein sequence ID" value="BBE52258.1"/>
    <property type="molecule type" value="Genomic_DNA"/>
</dbReference>
<evidence type="ECO:0000256" key="9">
    <source>
        <dbReference type="ARBA" id="ARBA00022989"/>
    </source>
</evidence>
<comment type="subcellular location">
    <subcellularLocation>
        <location evidence="2">Membrane</location>
        <topology evidence="2">Multi-pass membrane protein</topology>
    </subcellularLocation>
</comment>
<evidence type="ECO:0000256" key="11">
    <source>
        <dbReference type="ARBA" id="ARBA00034524"/>
    </source>
</evidence>
<dbReference type="GO" id="GO:0006744">
    <property type="term" value="P:ubiquinone biosynthetic process"/>
    <property type="evidence" value="ECO:0007669"/>
    <property type="project" value="UniProtKB-KW"/>
</dbReference>
<keyword evidence="8 12" id="KW-0812">Transmembrane</keyword>
<evidence type="ECO:0000256" key="10">
    <source>
        <dbReference type="ARBA" id="ARBA00023136"/>
    </source>
</evidence>
<evidence type="ECO:0000256" key="1">
    <source>
        <dbReference type="ARBA" id="ARBA00001946"/>
    </source>
</evidence>
<evidence type="ECO:0000256" key="8">
    <source>
        <dbReference type="ARBA" id="ARBA00022692"/>
    </source>
</evidence>
<dbReference type="Gene3D" id="1.20.120.1780">
    <property type="entry name" value="UbiA prenyltransferase"/>
    <property type="match status" value="1"/>
</dbReference>
<keyword evidence="10 12" id="KW-0472">Membrane</keyword>
<organism evidence="13 14">
    <name type="scientific">Ferriphaselus amnicola</name>
    <dbReference type="NCBI Taxonomy" id="1188319"/>
    <lineage>
        <taxon>Bacteria</taxon>
        <taxon>Pseudomonadati</taxon>
        <taxon>Pseudomonadota</taxon>
        <taxon>Betaproteobacteria</taxon>
        <taxon>Nitrosomonadales</taxon>
        <taxon>Gallionellaceae</taxon>
        <taxon>Ferriphaselus</taxon>
    </lineage>
</organism>
<accession>A0A2Z6GF97</accession>
<protein>
    <recommendedName>
        <fullName evidence="11">4-hydroxybenzoate polyprenyltransferase</fullName>
        <ecNumber evidence="11">2.5.1.39</ecNumber>
    </recommendedName>
</protein>
<evidence type="ECO:0000256" key="4">
    <source>
        <dbReference type="ARBA" id="ARBA00022475"/>
    </source>
</evidence>
<dbReference type="Proteomes" id="UP000033070">
    <property type="component" value="Chromosome"/>
</dbReference>
<evidence type="ECO:0000256" key="7">
    <source>
        <dbReference type="ARBA" id="ARBA00022688"/>
    </source>
</evidence>
<keyword evidence="9 12" id="KW-1133">Transmembrane helix</keyword>
<dbReference type="InterPro" id="IPR044878">
    <property type="entry name" value="UbiA_sf"/>
</dbReference>
<keyword evidence="6 13" id="KW-0808">Transferase</keyword>
<evidence type="ECO:0000256" key="12">
    <source>
        <dbReference type="SAM" id="Phobius"/>
    </source>
</evidence>